<dbReference type="InterPro" id="IPR050493">
    <property type="entry name" value="FAD-dep_Monooxygenase_BioMet"/>
</dbReference>
<dbReference type="SUPFAM" id="SSF51905">
    <property type="entry name" value="FAD/NAD(P)-binding domain"/>
    <property type="match status" value="1"/>
</dbReference>
<dbReference type="GO" id="GO:0071949">
    <property type="term" value="F:FAD binding"/>
    <property type="evidence" value="ECO:0007669"/>
    <property type="project" value="InterPro"/>
</dbReference>
<dbReference type="PRINTS" id="PR00420">
    <property type="entry name" value="RNGMNOXGNASE"/>
</dbReference>
<dbReference type="PANTHER" id="PTHR13789:SF316">
    <property type="entry name" value="FAD-BINDING DOMAIN-CONTAINING PROTEIN"/>
    <property type="match status" value="1"/>
</dbReference>
<protein>
    <recommendedName>
        <fullName evidence="7">FAD-binding domain-containing protein</fullName>
    </recommendedName>
</protein>
<keyword evidence="3" id="KW-0285">Flavoprotein</keyword>
<evidence type="ECO:0000256" key="1">
    <source>
        <dbReference type="ARBA" id="ARBA00005179"/>
    </source>
</evidence>
<evidence type="ECO:0000256" key="4">
    <source>
        <dbReference type="ARBA" id="ARBA00022827"/>
    </source>
</evidence>
<sequence>MLPTSQTATLNALNQLLVMSLTTPPAHVAIIGGGLAGLTLALALQQVKISCTVYEARSADFDQGGGVMLSPNALRVLDSVGVYKRVRDKSLQFDVLTFTDSKGTATDEYYFGSKSLYGYDAIRIMRKELLDELRLMLHERDIPIHYSSRLTSITHDGPGDVQFTLENGQVVQSPLLIGADGIHSTVRSSFLPQVKPVYAGFMGINCVVERAQLRIPDDFRLPATVMAKTGAFLLVPQKPDGSEVFIGAQRRFEAQDSAGWEALRKDQQKLHDMLQENKSEWPDVVQSALEVAPVDRMGFWAFHGIPPLPSWLSDSKNVILVGDAAHAIPPTAGQGANQAFEDVRALATLLSMLSPEVPLDKAATKWQAYRQARVKSVLELTQQMNMKRLPESERAKLPPATFWGARGGSGGLSWLYDPDLSDEAVKWVEEIKQGNC</sequence>
<dbReference type="GO" id="GO:0004497">
    <property type="term" value="F:monooxygenase activity"/>
    <property type="evidence" value="ECO:0007669"/>
    <property type="project" value="UniProtKB-KW"/>
</dbReference>
<keyword evidence="5" id="KW-0560">Oxidoreductase</keyword>
<evidence type="ECO:0000256" key="3">
    <source>
        <dbReference type="ARBA" id="ARBA00022630"/>
    </source>
</evidence>
<dbReference type="PANTHER" id="PTHR13789">
    <property type="entry name" value="MONOOXYGENASE"/>
    <property type="match status" value="1"/>
</dbReference>
<dbReference type="InterPro" id="IPR002938">
    <property type="entry name" value="FAD-bd"/>
</dbReference>
<evidence type="ECO:0000256" key="5">
    <source>
        <dbReference type="ARBA" id="ARBA00023002"/>
    </source>
</evidence>
<keyword evidence="6" id="KW-0503">Monooxygenase</keyword>
<comment type="caution">
    <text evidence="8">The sequence shown here is derived from an EMBL/GenBank/DDBJ whole genome shotgun (WGS) entry which is preliminary data.</text>
</comment>
<evidence type="ECO:0000256" key="2">
    <source>
        <dbReference type="ARBA" id="ARBA00007992"/>
    </source>
</evidence>
<organism evidence="8 9">
    <name type="scientific">Apiospora kogelbergensis</name>
    <dbReference type="NCBI Taxonomy" id="1337665"/>
    <lineage>
        <taxon>Eukaryota</taxon>
        <taxon>Fungi</taxon>
        <taxon>Dikarya</taxon>
        <taxon>Ascomycota</taxon>
        <taxon>Pezizomycotina</taxon>
        <taxon>Sordariomycetes</taxon>
        <taxon>Xylariomycetidae</taxon>
        <taxon>Amphisphaeriales</taxon>
        <taxon>Apiosporaceae</taxon>
        <taxon>Apiospora</taxon>
    </lineage>
</organism>
<accession>A0AAW0QEC4</accession>
<name>A0AAW0QEC4_9PEZI</name>
<keyword evidence="9" id="KW-1185">Reference proteome</keyword>
<dbReference type="Pfam" id="PF01494">
    <property type="entry name" value="FAD_binding_3"/>
    <property type="match status" value="1"/>
</dbReference>
<gene>
    <name evidence="8" type="ORF">PG999_014445</name>
</gene>
<comment type="pathway">
    <text evidence="1">Secondary metabolite biosynthesis.</text>
</comment>
<evidence type="ECO:0000313" key="9">
    <source>
        <dbReference type="Proteomes" id="UP001392437"/>
    </source>
</evidence>
<keyword evidence="4" id="KW-0274">FAD</keyword>
<dbReference type="Proteomes" id="UP001392437">
    <property type="component" value="Unassembled WGS sequence"/>
</dbReference>
<evidence type="ECO:0000313" key="8">
    <source>
        <dbReference type="EMBL" id="KAK8092858.1"/>
    </source>
</evidence>
<dbReference type="AlphaFoldDB" id="A0AAW0QEC4"/>
<dbReference type="EMBL" id="JAQQWP010000012">
    <property type="protein sequence ID" value="KAK8092858.1"/>
    <property type="molecule type" value="Genomic_DNA"/>
</dbReference>
<dbReference type="InterPro" id="IPR036188">
    <property type="entry name" value="FAD/NAD-bd_sf"/>
</dbReference>
<proteinExistence type="inferred from homology"/>
<comment type="similarity">
    <text evidence="2">Belongs to the paxM FAD-dependent monooxygenase family.</text>
</comment>
<reference evidence="8 9" key="1">
    <citation type="submission" date="2023-01" db="EMBL/GenBank/DDBJ databases">
        <title>Analysis of 21 Apiospora genomes using comparative genomics revels a genus with tremendous synthesis potential of carbohydrate active enzymes and secondary metabolites.</title>
        <authorList>
            <person name="Sorensen T."/>
        </authorList>
    </citation>
    <scope>NUCLEOTIDE SEQUENCE [LARGE SCALE GENOMIC DNA]</scope>
    <source>
        <strain evidence="8 9">CBS 117206</strain>
    </source>
</reference>
<dbReference type="Gene3D" id="3.50.50.60">
    <property type="entry name" value="FAD/NAD(P)-binding domain"/>
    <property type="match status" value="1"/>
</dbReference>
<feature type="domain" description="FAD-binding" evidence="7">
    <location>
        <begin position="27"/>
        <end position="355"/>
    </location>
</feature>
<evidence type="ECO:0000259" key="7">
    <source>
        <dbReference type="Pfam" id="PF01494"/>
    </source>
</evidence>
<evidence type="ECO:0000256" key="6">
    <source>
        <dbReference type="ARBA" id="ARBA00023033"/>
    </source>
</evidence>